<dbReference type="InterPro" id="IPR043133">
    <property type="entry name" value="GTP-CH-I_C/QueF"/>
</dbReference>
<sequence>MNEARVMEAVKIILEEIGEDPSREGLEDTPKRVMKLFKEIYEAVGKDPKEELSAVFEENHKDMVLVKDIPFYSTCEHHLVPFFGKAHIAYKPNGQVVGLSKLVRLVENVSRRPQVQERMTTMIADAIQEKLAPEGVMVVIIAEHLCISMRGIKKPGSQTTTITTRGVFEDNDKLQNNFFNMLKV</sequence>
<dbReference type="PROSITE" id="PS00860">
    <property type="entry name" value="GTP_CYCLOHYDROL_1_2"/>
    <property type="match status" value="1"/>
</dbReference>
<feature type="binding site" evidence="5">
    <location>
        <position position="78"/>
    </location>
    <ligand>
        <name>Zn(2+)</name>
        <dbReference type="ChEBI" id="CHEBI:29105"/>
    </ligand>
</feature>
<dbReference type="EC" id="3.5.4.16" evidence="5"/>
<keyword evidence="5" id="KW-0342">GTP-binding</keyword>
<evidence type="ECO:0000313" key="7">
    <source>
        <dbReference type="EMBL" id="MBM7614114.1"/>
    </source>
</evidence>
<keyword evidence="8" id="KW-1185">Reference proteome</keyword>
<dbReference type="InterPro" id="IPR018234">
    <property type="entry name" value="GTP_CycHdrlase_I_CS"/>
</dbReference>
<dbReference type="InterPro" id="IPR043134">
    <property type="entry name" value="GTP-CH-I_N"/>
</dbReference>
<dbReference type="HAMAP" id="MF_00223">
    <property type="entry name" value="FolE"/>
    <property type="match status" value="1"/>
</dbReference>
<keyword evidence="5" id="KW-0479">Metal-binding</keyword>
<gene>
    <name evidence="5" type="primary">folE</name>
    <name evidence="7" type="ORF">JOC73_000623</name>
</gene>
<dbReference type="NCBIfam" id="TIGR00063">
    <property type="entry name" value="folE"/>
    <property type="match status" value="1"/>
</dbReference>
<dbReference type="GO" id="GO:0003934">
    <property type="term" value="F:GTP cyclohydrolase I activity"/>
    <property type="evidence" value="ECO:0007669"/>
    <property type="project" value="UniProtKB-EC"/>
</dbReference>
<evidence type="ECO:0000256" key="4">
    <source>
        <dbReference type="ARBA" id="ARBA00022801"/>
    </source>
</evidence>
<dbReference type="RefSeq" id="WP_207755041.1">
    <property type="nucleotide sequence ID" value="NZ_JAFBEE010000002.1"/>
</dbReference>
<keyword evidence="5" id="KW-0862">Zinc</keyword>
<protein>
    <recommendedName>
        <fullName evidence="5">GTP cyclohydrolase 1</fullName>
        <ecNumber evidence="5">3.5.4.16</ecNumber>
    </recommendedName>
    <alternativeName>
        <fullName evidence="5">GTP cyclohydrolase I</fullName>
        <shortName evidence="5">GTP-CH-I</shortName>
    </alternativeName>
</protein>
<comment type="caution">
    <text evidence="7">The sequence shown here is derived from an EMBL/GenBank/DDBJ whole genome shotgun (WGS) entry which is preliminary data.</text>
</comment>
<keyword evidence="5" id="KW-0547">Nucleotide-binding</keyword>
<dbReference type="PROSITE" id="PS00859">
    <property type="entry name" value="GTP_CYCLOHYDROL_1_1"/>
    <property type="match status" value="1"/>
</dbReference>
<comment type="similarity">
    <text evidence="5">Belongs to the GTP cyclohydrolase I family.</text>
</comment>
<dbReference type="EMBL" id="JAFBEE010000002">
    <property type="protein sequence ID" value="MBM7614114.1"/>
    <property type="molecule type" value="Genomic_DNA"/>
</dbReference>
<evidence type="ECO:0000256" key="1">
    <source>
        <dbReference type="ARBA" id="ARBA00001052"/>
    </source>
</evidence>
<dbReference type="Gene3D" id="1.10.286.10">
    <property type="match status" value="1"/>
</dbReference>
<organism evidence="7 8">
    <name type="scientific">Alkaliphilus hydrothermalis</name>
    <dbReference type="NCBI Taxonomy" id="1482730"/>
    <lineage>
        <taxon>Bacteria</taxon>
        <taxon>Bacillati</taxon>
        <taxon>Bacillota</taxon>
        <taxon>Clostridia</taxon>
        <taxon>Peptostreptococcales</taxon>
        <taxon>Natronincolaceae</taxon>
        <taxon>Alkaliphilus</taxon>
    </lineage>
</organism>
<reference evidence="7 8" key="1">
    <citation type="submission" date="2021-01" db="EMBL/GenBank/DDBJ databases">
        <title>Genomic Encyclopedia of Type Strains, Phase IV (KMG-IV): sequencing the most valuable type-strain genomes for metagenomic binning, comparative biology and taxonomic classification.</title>
        <authorList>
            <person name="Goeker M."/>
        </authorList>
    </citation>
    <scope>NUCLEOTIDE SEQUENCE [LARGE SCALE GENOMIC DNA]</scope>
    <source>
        <strain evidence="7 8">DSM 25890</strain>
    </source>
</reference>
<comment type="pathway">
    <text evidence="2 5">Cofactor biosynthesis; 7,8-dihydroneopterin triphosphate biosynthesis; 7,8-dihydroneopterin triphosphate from GTP: step 1/1.</text>
</comment>
<dbReference type="InterPro" id="IPR020602">
    <property type="entry name" value="GTP_CycHdrlase_I_dom"/>
</dbReference>
<evidence type="ECO:0000256" key="3">
    <source>
        <dbReference type="ARBA" id="ARBA00022563"/>
    </source>
</evidence>
<comment type="subunit">
    <text evidence="5">Homopolymer.</text>
</comment>
<keyword evidence="4 5" id="KW-0378">Hydrolase</keyword>
<accession>A0ABS2NMF1</accession>
<keyword evidence="3 5" id="KW-0554">One-carbon metabolism</keyword>
<dbReference type="NCBIfam" id="NF006825">
    <property type="entry name" value="PRK09347.1-2"/>
    <property type="match status" value="1"/>
</dbReference>
<comment type="catalytic activity">
    <reaction evidence="1 5">
        <text>GTP + H2O = 7,8-dihydroneopterin 3'-triphosphate + formate + H(+)</text>
        <dbReference type="Rhea" id="RHEA:17473"/>
        <dbReference type="ChEBI" id="CHEBI:15377"/>
        <dbReference type="ChEBI" id="CHEBI:15378"/>
        <dbReference type="ChEBI" id="CHEBI:15740"/>
        <dbReference type="ChEBI" id="CHEBI:37565"/>
        <dbReference type="ChEBI" id="CHEBI:58462"/>
        <dbReference type="EC" id="3.5.4.16"/>
    </reaction>
</comment>
<evidence type="ECO:0000256" key="2">
    <source>
        <dbReference type="ARBA" id="ARBA00005080"/>
    </source>
</evidence>
<feature type="binding site" evidence="5">
    <location>
        <position position="146"/>
    </location>
    <ligand>
        <name>Zn(2+)</name>
        <dbReference type="ChEBI" id="CHEBI:29105"/>
    </ligand>
</feature>
<evidence type="ECO:0000256" key="5">
    <source>
        <dbReference type="HAMAP-Rule" id="MF_00223"/>
    </source>
</evidence>
<dbReference type="PANTHER" id="PTHR11109:SF7">
    <property type="entry name" value="GTP CYCLOHYDROLASE 1"/>
    <property type="match status" value="1"/>
</dbReference>
<name>A0ABS2NMF1_9FIRM</name>
<dbReference type="NCBIfam" id="NF006826">
    <property type="entry name" value="PRK09347.1-3"/>
    <property type="match status" value="1"/>
</dbReference>
<dbReference type="Proteomes" id="UP001314796">
    <property type="component" value="Unassembled WGS sequence"/>
</dbReference>
<dbReference type="InterPro" id="IPR001474">
    <property type="entry name" value="GTP_CycHdrlase_I"/>
</dbReference>
<dbReference type="PANTHER" id="PTHR11109">
    <property type="entry name" value="GTP CYCLOHYDROLASE I"/>
    <property type="match status" value="1"/>
</dbReference>
<feature type="binding site" evidence="5">
    <location>
        <position position="75"/>
    </location>
    <ligand>
        <name>Zn(2+)</name>
        <dbReference type="ChEBI" id="CHEBI:29105"/>
    </ligand>
</feature>
<dbReference type="SUPFAM" id="SSF55620">
    <property type="entry name" value="Tetrahydrobiopterin biosynthesis enzymes-like"/>
    <property type="match status" value="1"/>
</dbReference>
<evidence type="ECO:0000259" key="6">
    <source>
        <dbReference type="Pfam" id="PF01227"/>
    </source>
</evidence>
<dbReference type="Pfam" id="PF01227">
    <property type="entry name" value="GTP_cyclohydroI"/>
    <property type="match status" value="1"/>
</dbReference>
<feature type="domain" description="GTP cyclohydrolase I" evidence="6">
    <location>
        <begin position="8"/>
        <end position="182"/>
    </location>
</feature>
<dbReference type="Gene3D" id="3.30.1130.10">
    <property type="match status" value="1"/>
</dbReference>
<evidence type="ECO:0000313" key="8">
    <source>
        <dbReference type="Proteomes" id="UP001314796"/>
    </source>
</evidence>
<proteinExistence type="inferred from homology"/>